<feature type="domain" description="BTB" evidence="1">
    <location>
        <begin position="17"/>
        <end position="90"/>
    </location>
</feature>
<evidence type="ECO:0000313" key="2">
    <source>
        <dbReference type="EMBL" id="CAG8624453.1"/>
    </source>
</evidence>
<dbReference type="Gene3D" id="3.30.710.10">
    <property type="entry name" value="Potassium Channel Kv1.1, Chain A"/>
    <property type="match status" value="1"/>
</dbReference>
<dbReference type="PANTHER" id="PTHR24410:SF23">
    <property type="entry name" value="BTB DOMAIN-CONTAINING PROTEIN-RELATED"/>
    <property type="match status" value="1"/>
</dbReference>
<dbReference type="Proteomes" id="UP000789405">
    <property type="component" value="Unassembled WGS sequence"/>
</dbReference>
<dbReference type="EMBL" id="CAJVPY010004633">
    <property type="protein sequence ID" value="CAG8624453.1"/>
    <property type="molecule type" value="Genomic_DNA"/>
</dbReference>
<dbReference type="InterPro" id="IPR000210">
    <property type="entry name" value="BTB/POZ_dom"/>
</dbReference>
<sequence>MEILQNIKTHYDNRTLVDTKIIVDENDSCKEIYVHSQILMIQSKYFSNALSKKWAHKENDYYIIRKPNATKESMDNILKYLYCGEQYISQGVKEFINTILLADEMSKNFQNIPIKHLKLIISQDNLNITELQILYKVILWLENKDWDEYSNIINCIRFDQITDDDFIDLRMKVRKNQISESIFKKVSDNYTKSKTKLNFICYSNINIDSNIICKEQLMKLMQWIDREETTNCRYKFNLLLREITNKAKEFYSFCDNKGATIVIGKRGKNSFIGGYNPLSWSSNYTYKSTKDSFIFSKDNKDIRLGRIISDFAYAIYCNPEFGPSFNRYEFYIPDNSNN</sequence>
<reference evidence="2" key="1">
    <citation type="submission" date="2021-06" db="EMBL/GenBank/DDBJ databases">
        <authorList>
            <person name="Kallberg Y."/>
            <person name="Tangrot J."/>
            <person name="Rosling A."/>
        </authorList>
    </citation>
    <scope>NUCLEOTIDE SEQUENCE</scope>
    <source>
        <strain evidence="2">MA453B</strain>
    </source>
</reference>
<gene>
    <name evidence="2" type="ORF">DERYTH_LOCUS8812</name>
</gene>
<dbReference type="PANTHER" id="PTHR24410">
    <property type="entry name" value="HL07962P-RELATED"/>
    <property type="match status" value="1"/>
</dbReference>
<evidence type="ECO:0000313" key="3">
    <source>
        <dbReference type="Proteomes" id="UP000789405"/>
    </source>
</evidence>
<dbReference type="Pfam" id="PF00651">
    <property type="entry name" value="BTB"/>
    <property type="match status" value="1"/>
</dbReference>
<protein>
    <submittedName>
        <fullName evidence="2">15152_t:CDS:1</fullName>
    </submittedName>
</protein>
<accession>A0A9N9D2E9</accession>
<dbReference type="InterPro" id="IPR011333">
    <property type="entry name" value="SKP1/BTB/POZ_sf"/>
</dbReference>
<dbReference type="InterPro" id="IPR006571">
    <property type="entry name" value="TLDc_dom"/>
</dbReference>
<dbReference type="InterPro" id="IPR051481">
    <property type="entry name" value="BTB-POZ/Galectin-3-binding"/>
</dbReference>
<comment type="caution">
    <text evidence="2">The sequence shown here is derived from an EMBL/GenBank/DDBJ whole genome shotgun (WGS) entry which is preliminary data.</text>
</comment>
<keyword evidence="3" id="KW-1185">Reference proteome</keyword>
<proteinExistence type="predicted"/>
<organism evidence="2 3">
    <name type="scientific">Dentiscutata erythropus</name>
    <dbReference type="NCBI Taxonomy" id="1348616"/>
    <lineage>
        <taxon>Eukaryota</taxon>
        <taxon>Fungi</taxon>
        <taxon>Fungi incertae sedis</taxon>
        <taxon>Mucoromycota</taxon>
        <taxon>Glomeromycotina</taxon>
        <taxon>Glomeromycetes</taxon>
        <taxon>Diversisporales</taxon>
        <taxon>Gigasporaceae</taxon>
        <taxon>Dentiscutata</taxon>
    </lineage>
</organism>
<name>A0A9N9D2E9_9GLOM</name>
<dbReference type="AlphaFoldDB" id="A0A9N9D2E9"/>
<dbReference type="PROSITE" id="PS50097">
    <property type="entry name" value="BTB"/>
    <property type="match status" value="1"/>
</dbReference>
<dbReference type="CDD" id="cd18186">
    <property type="entry name" value="BTB_POZ_ZBTB_KLHL-like"/>
    <property type="match status" value="1"/>
</dbReference>
<dbReference type="OrthoDB" id="431168at2759"/>
<evidence type="ECO:0000259" key="1">
    <source>
        <dbReference type="PROSITE" id="PS50097"/>
    </source>
</evidence>
<dbReference type="Pfam" id="PF07534">
    <property type="entry name" value="TLD"/>
    <property type="match status" value="1"/>
</dbReference>
<dbReference type="SUPFAM" id="SSF54695">
    <property type="entry name" value="POZ domain"/>
    <property type="match status" value="1"/>
</dbReference>